<dbReference type="PANTHER" id="PTHR31852">
    <property type="entry name" value="LATE EMBRYOGENESIS ABUNDANT (LEA) HYDROXYPROLINE-RICH GLYCOPROTEIN FAMILY"/>
    <property type="match status" value="1"/>
</dbReference>
<dbReference type="Proteomes" id="UP000836841">
    <property type="component" value="Chromosome 7"/>
</dbReference>
<gene>
    <name evidence="3" type="ORF">TAV2_LOCUS24534</name>
</gene>
<reference evidence="3 4" key="1">
    <citation type="submission" date="2022-03" db="EMBL/GenBank/DDBJ databases">
        <authorList>
            <person name="Nunn A."/>
            <person name="Chopra R."/>
            <person name="Nunn A."/>
            <person name="Contreras Garrido A."/>
        </authorList>
    </citation>
    <scope>NUCLEOTIDE SEQUENCE [LARGE SCALE GENOMIC DNA]</scope>
</reference>
<evidence type="ECO:0000313" key="4">
    <source>
        <dbReference type="Proteomes" id="UP000836841"/>
    </source>
</evidence>
<dbReference type="InterPro" id="IPR055301">
    <property type="entry name" value="Lea14-like_2"/>
</dbReference>
<dbReference type="Gene3D" id="2.60.40.1820">
    <property type="match status" value="1"/>
</dbReference>
<sequence length="233" mass="25854">MAESKEDQAKPLSPLSLNIRSDQPIEDHYHHDRTKQHVHSRTKLILCCGLVASLTLLIAVTFIVLSLTVFHLHNPNLTVNSISFIQPSFNGEVNTTQNATVSVGISLRNPNPASFKVKEVTVLFHYGDLVEVGKSSRRSETIPAKRTVKMNLTAEIVTTKLLASVPGFTEDLNGRGVELKSSVGIIGKVKLSKIFKKSVHLITDCNMTMMMNNFSQPTFHCSRTRNAYEHVTT</sequence>
<protein>
    <recommendedName>
        <fullName evidence="2">Late embryogenesis abundant protein LEA-2 subgroup domain-containing protein</fullName>
    </recommendedName>
</protein>
<evidence type="ECO:0000313" key="3">
    <source>
        <dbReference type="EMBL" id="CAH2078160.1"/>
    </source>
</evidence>
<accession>A0AAU9T695</accession>
<feature type="transmembrane region" description="Helical" evidence="1">
    <location>
        <begin position="44"/>
        <end position="72"/>
    </location>
</feature>
<proteinExistence type="predicted"/>
<evidence type="ECO:0000259" key="2">
    <source>
        <dbReference type="Pfam" id="PF03168"/>
    </source>
</evidence>
<dbReference type="AlphaFoldDB" id="A0AAU9T695"/>
<keyword evidence="4" id="KW-1185">Reference proteome</keyword>
<keyword evidence="1" id="KW-1133">Transmembrane helix</keyword>
<dbReference type="InterPro" id="IPR004864">
    <property type="entry name" value="LEA_2"/>
</dbReference>
<dbReference type="SUPFAM" id="SSF117070">
    <property type="entry name" value="LEA14-like"/>
    <property type="match status" value="1"/>
</dbReference>
<feature type="domain" description="Late embryogenesis abundant protein LEA-2 subgroup" evidence="2">
    <location>
        <begin position="105"/>
        <end position="205"/>
    </location>
</feature>
<keyword evidence="1" id="KW-0472">Membrane</keyword>
<dbReference type="Pfam" id="PF03168">
    <property type="entry name" value="LEA_2"/>
    <property type="match status" value="1"/>
</dbReference>
<dbReference type="EMBL" id="OU466863">
    <property type="protein sequence ID" value="CAH2078160.1"/>
    <property type="molecule type" value="Genomic_DNA"/>
</dbReference>
<organism evidence="3 4">
    <name type="scientific">Thlaspi arvense</name>
    <name type="common">Field penny-cress</name>
    <dbReference type="NCBI Taxonomy" id="13288"/>
    <lineage>
        <taxon>Eukaryota</taxon>
        <taxon>Viridiplantae</taxon>
        <taxon>Streptophyta</taxon>
        <taxon>Embryophyta</taxon>
        <taxon>Tracheophyta</taxon>
        <taxon>Spermatophyta</taxon>
        <taxon>Magnoliopsida</taxon>
        <taxon>eudicotyledons</taxon>
        <taxon>Gunneridae</taxon>
        <taxon>Pentapetalae</taxon>
        <taxon>rosids</taxon>
        <taxon>malvids</taxon>
        <taxon>Brassicales</taxon>
        <taxon>Brassicaceae</taxon>
        <taxon>Thlaspideae</taxon>
        <taxon>Thlaspi</taxon>
    </lineage>
</organism>
<evidence type="ECO:0000256" key="1">
    <source>
        <dbReference type="SAM" id="Phobius"/>
    </source>
</evidence>
<keyword evidence="1" id="KW-0812">Transmembrane</keyword>
<name>A0AAU9T695_THLAR</name>